<gene>
    <name evidence="3" type="ORF">BSZ37_11070</name>
</gene>
<dbReference type="RefSeq" id="WP_095510605.1">
    <property type="nucleotide sequence ID" value="NZ_MQWD01000001.1"/>
</dbReference>
<evidence type="ECO:0008006" key="5">
    <source>
        <dbReference type="Google" id="ProtNLM"/>
    </source>
</evidence>
<evidence type="ECO:0000256" key="1">
    <source>
        <dbReference type="SAM" id="Coils"/>
    </source>
</evidence>
<reference evidence="3 4" key="1">
    <citation type="submission" date="2016-11" db="EMBL/GenBank/DDBJ databases">
        <title>Study of marine rhodopsin-containing bacteria.</title>
        <authorList>
            <person name="Yoshizawa S."/>
            <person name="Kumagai Y."/>
            <person name="Kogure K."/>
        </authorList>
    </citation>
    <scope>NUCLEOTIDE SEQUENCE [LARGE SCALE GENOMIC DNA]</scope>
    <source>
        <strain evidence="3 4">SAORIC-28</strain>
    </source>
</reference>
<feature type="chain" id="PRO_5012673331" description="Peptidase S74 domain-containing protein" evidence="2">
    <location>
        <begin position="26"/>
        <end position="548"/>
    </location>
</feature>
<dbReference type="OrthoDB" id="1001730at2"/>
<dbReference type="AlphaFoldDB" id="A0A271J0E8"/>
<protein>
    <recommendedName>
        <fullName evidence="5">Peptidase S74 domain-containing protein</fullName>
    </recommendedName>
</protein>
<keyword evidence="2" id="KW-0732">Signal</keyword>
<dbReference type="EMBL" id="MQWD01000001">
    <property type="protein sequence ID" value="PAP76933.1"/>
    <property type="molecule type" value="Genomic_DNA"/>
</dbReference>
<accession>A0A271J0E8</accession>
<keyword evidence="1" id="KW-0175">Coiled coil</keyword>
<name>A0A271J0E8_9BACT</name>
<evidence type="ECO:0000256" key="2">
    <source>
        <dbReference type="SAM" id="SignalP"/>
    </source>
</evidence>
<comment type="caution">
    <text evidence="3">The sequence shown here is derived from an EMBL/GenBank/DDBJ whole genome shotgun (WGS) entry which is preliminary data.</text>
</comment>
<evidence type="ECO:0000313" key="4">
    <source>
        <dbReference type="Proteomes" id="UP000216339"/>
    </source>
</evidence>
<evidence type="ECO:0000313" key="3">
    <source>
        <dbReference type="EMBL" id="PAP76933.1"/>
    </source>
</evidence>
<sequence>MTLRRSRLLPALLLAFLAIPASALASDDVPAPTTVTEDRLVWDLQVDAVETAIELRGPEGVVARRVFQAGEVPAFTAADIAALDLPDGEYRYDVLIVTTEADADDPEARVGLTQSGPFAIRSGRFVAVIGPVITGNQTIRDSLCVGFDCADSESYGFETLMLKENNTRIRFFDTSAQGGFSSRDWWLVANSSQNGGASYFAIQDAGDDGSIANDILRVAGGAPARSLWIDEQGDLALGTESGAATTEIHVADGDTPTLRLEQDGSSGFATRTWDLAGNETNFFVRDVNNGSALPLRILAGSPGNQVLVGPSGVEVNKQTNSGSPKAGYGFFANGVAGADRMLVGFDDVTTAALNTDLEVEGLARFRANTRTDGTALFFGGADFRSGIIGRGTLAFQADYSTTTPYVFQIRNTATATNLFRLDNGGNLTISGALFQASDVDRKDAVVAVDAEAVLEGVVGLPLSTWQYTGSDVTHLGPMAQDFYRAFGLGQGETTISMVDADGVALAAIQALHTRNEAAQARIAQLEAANAALAERLARIEALLGPTHE</sequence>
<keyword evidence="4" id="KW-1185">Reference proteome</keyword>
<feature type="coiled-coil region" evidence="1">
    <location>
        <begin position="508"/>
        <end position="542"/>
    </location>
</feature>
<organism evidence="3 4">
    <name type="scientific">Rubrivirga marina</name>
    <dbReference type="NCBI Taxonomy" id="1196024"/>
    <lineage>
        <taxon>Bacteria</taxon>
        <taxon>Pseudomonadati</taxon>
        <taxon>Rhodothermota</taxon>
        <taxon>Rhodothermia</taxon>
        <taxon>Rhodothermales</taxon>
        <taxon>Rubricoccaceae</taxon>
        <taxon>Rubrivirga</taxon>
    </lineage>
</organism>
<proteinExistence type="predicted"/>
<dbReference type="Proteomes" id="UP000216339">
    <property type="component" value="Unassembled WGS sequence"/>
</dbReference>
<feature type="signal peptide" evidence="2">
    <location>
        <begin position="1"/>
        <end position="25"/>
    </location>
</feature>